<name>A0AAF0TRX3_SOLVR</name>
<keyword evidence="2" id="KW-1185">Reference proteome</keyword>
<dbReference type="PANTHER" id="PTHR33180:SF31">
    <property type="entry name" value="POLYPROTEIN PROTEIN"/>
    <property type="match status" value="1"/>
</dbReference>
<organism evidence="1 2">
    <name type="scientific">Solanum verrucosum</name>
    <dbReference type="NCBI Taxonomy" id="315347"/>
    <lineage>
        <taxon>Eukaryota</taxon>
        <taxon>Viridiplantae</taxon>
        <taxon>Streptophyta</taxon>
        <taxon>Embryophyta</taxon>
        <taxon>Tracheophyta</taxon>
        <taxon>Spermatophyta</taxon>
        <taxon>Magnoliopsida</taxon>
        <taxon>eudicotyledons</taxon>
        <taxon>Gunneridae</taxon>
        <taxon>Pentapetalae</taxon>
        <taxon>asterids</taxon>
        <taxon>lamiids</taxon>
        <taxon>Solanales</taxon>
        <taxon>Solanaceae</taxon>
        <taxon>Solanoideae</taxon>
        <taxon>Solaneae</taxon>
        <taxon>Solanum</taxon>
    </lineage>
</organism>
<evidence type="ECO:0000313" key="1">
    <source>
        <dbReference type="EMBL" id="WMV30592.1"/>
    </source>
</evidence>
<dbReference type="Proteomes" id="UP001234989">
    <property type="component" value="Chromosome 5"/>
</dbReference>
<proteinExistence type="predicted"/>
<sequence length="468" mass="52524">MQQHYEVESNLLDGMNTINRACGIRAVNFVGISGVNPDETYFEMLYNEEVNFLANQGGGFHPSYSRPGGNPSWNRDDGWRDRDRKWHDRNATWKERDCDKERYVPPHERQNPKKKRAYLENFRTEDMLPRILHTVERIFSLDGFWNYFSPSFSIFGIKGMARPKVHGRNQTALKWVRGITINEETAVSRAPATKLPPKGGKGKGNTSIVVTPAKGSSNSEGVYATHLTISDCRGGSYDDSLTYISEPDDDQLLQARRVELHSKSLHDLSRISEPHIPNHLALAPAPIMTLEDLKGWLIPLISNATPRLTEAGALIKKKDMNVAARYWFRLNLGLLIEKEMAMRDKQSQTSLSFLMLITKLHRRAHVLRDAKTNVEVTPTSSTDIRRIEVENMWDKADMRMAIPVDTSPEVDVDMLPIEVIIPPQANGPSGTCGPSVSETLSTFVALHPTRSSVVVAAASATSRPPITQ</sequence>
<reference evidence="1" key="1">
    <citation type="submission" date="2023-08" db="EMBL/GenBank/DDBJ databases">
        <title>A de novo genome assembly of Solanum verrucosum Schlechtendal, a Mexican diploid species geographically isolated from the other diploid A-genome species in potato relatives.</title>
        <authorList>
            <person name="Hosaka K."/>
        </authorList>
    </citation>
    <scope>NUCLEOTIDE SEQUENCE</scope>
    <source>
        <tissue evidence="1">Young leaves</tissue>
    </source>
</reference>
<gene>
    <name evidence="1" type="ORF">MTR67_023977</name>
</gene>
<dbReference type="PANTHER" id="PTHR33180">
    <property type="entry name" value="PHOTOSYSTEM II CP43 REACTION CENTER PROTEIN"/>
    <property type="match status" value="1"/>
</dbReference>
<evidence type="ECO:0000313" key="2">
    <source>
        <dbReference type="Proteomes" id="UP001234989"/>
    </source>
</evidence>
<dbReference type="EMBL" id="CP133616">
    <property type="protein sequence ID" value="WMV30592.1"/>
    <property type="molecule type" value="Genomic_DNA"/>
</dbReference>
<feature type="non-terminal residue" evidence="1">
    <location>
        <position position="468"/>
    </location>
</feature>
<dbReference type="AlphaFoldDB" id="A0AAF0TRX3"/>
<protein>
    <recommendedName>
        <fullName evidence="3">Integrase core domain containing protein</fullName>
    </recommendedName>
</protein>
<accession>A0AAF0TRX3</accession>
<evidence type="ECO:0008006" key="3">
    <source>
        <dbReference type="Google" id="ProtNLM"/>
    </source>
</evidence>